<name>A0A1N7DCJ2_9EURY</name>
<dbReference type="Gene3D" id="2.160.10.10">
    <property type="entry name" value="Hexapeptide repeat proteins"/>
    <property type="match status" value="2"/>
</dbReference>
<dbReference type="CDD" id="cd04181">
    <property type="entry name" value="NTP_transferase"/>
    <property type="match status" value="1"/>
</dbReference>
<evidence type="ECO:0000313" key="6">
    <source>
        <dbReference type="Proteomes" id="UP000186914"/>
    </source>
</evidence>
<dbReference type="PANTHER" id="PTHR22572">
    <property type="entry name" value="SUGAR-1-PHOSPHATE GUANYL TRANSFERASE"/>
    <property type="match status" value="1"/>
</dbReference>
<dbReference type="Pfam" id="PF25087">
    <property type="entry name" value="GMPPB_C"/>
    <property type="match status" value="1"/>
</dbReference>
<evidence type="ECO:0000313" key="5">
    <source>
        <dbReference type="EMBL" id="SIR73465.1"/>
    </source>
</evidence>
<dbReference type="InterPro" id="IPR011004">
    <property type="entry name" value="Trimer_LpxA-like_sf"/>
</dbReference>
<dbReference type="InterPro" id="IPR050486">
    <property type="entry name" value="Mannose-1P_guanyltransferase"/>
</dbReference>
<protein>
    <recommendedName>
        <fullName evidence="2">Bifunctional protein GlmU</fullName>
    </recommendedName>
</protein>
<evidence type="ECO:0000256" key="1">
    <source>
        <dbReference type="ARBA" id="ARBA00007274"/>
    </source>
</evidence>
<dbReference type="InterPro" id="IPR056729">
    <property type="entry name" value="GMPPB_C"/>
</dbReference>
<keyword evidence="5" id="KW-0808">Transferase</keyword>
<evidence type="ECO:0000259" key="4">
    <source>
        <dbReference type="Pfam" id="PF25087"/>
    </source>
</evidence>
<dbReference type="Pfam" id="PF00483">
    <property type="entry name" value="NTP_transferase"/>
    <property type="match status" value="1"/>
</dbReference>
<reference evidence="6" key="1">
    <citation type="submission" date="2017-01" db="EMBL/GenBank/DDBJ databases">
        <authorList>
            <person name="Varghese N."/>
            <person name="Submissions S."/>
        </authorList>
    </citation>
    <scope>NUCLEOTIDE SEQUENCE [LARGE SCALE GENOMIC DNA]</scope>
    <source>
        <strain evidence="6">CGMCC 1.7737</strain>
    </source>
</reference>
<dbReference type="Proteomes" id="UP000186914">
    <property type="component" value="Unassembled WGS sequence"/>
</dbReference>
<gene>
    <name evidence="5" type="ORF">SAMN05421858_3507</name>
</gene>
<proteinExistence type="inferred from homology"/>
<dbReference type="InterPro" id="IPR005835">
    <property type="entry name" value="NTP_transferase_dom"/>
</dbReference>
<organism evidence="5 6">
    <name type="scientific">Haladaptatus litoreus</name>
    <dbReference type="NCBI Taxonomy" id="553468"/>
    <lineage>
        <taxon>Archaea</taxon>
        <taxon>Methanobacteriati</taxon>
        <taxon>Methanobacteriota</taxon>
        <taxon>Stenosarchaea group</taxon>
        <taxon>Halobacteria</taxon>
        <taxon>Halobacteriales</taxon>
        <taxon>Haladaptataceae</taxon>
        <taxon>Haladaptatus</taxon>
    </lineage>
</organism>
<evidence type="ECO:0000256" key="2">
    <source>
        <dbReference type="ARBA" id="ARBA00013414"/>
    </source>
</evidence>
<dbReference type="GO" id="GO:0016740">
    <property type="term" value="F:transferase activity"/>
    <property type="evidence" value="ECO:0007669"/>
    <property type="project" value="UniProtKB-KW"/>
</dbReference>
<keyword evidence="6" id="KW-1185">Reference proteome</keyword>
<dbReference type="Gene3D" id="3.90.550.10">
    <property type="entry name" value="Spore Coat Polysaccharide Biosynthesis Protein SpsA, Chain A"/>
    <property type="match status" value="1"/>
</dbReference>
<feature type="domain" description="Nucleotidyl transferase" evidence="3">
    <location>
        <begin position="2"/>
        <end position="228"/>
    </location>
</feature>
<feature type="domain" description="Mannose-1-phosphate guanyltransferase C-terminal" evidence="4">
    <location>
        <begin position="255"/>
        <end position="339"/>
    </location>
</feature>
<dbReference type="OrthoDB" id="15372at2157"/>
<evidence type="ECO:0000259" key="3">
    <source>
        <dbReference type="Pfam" id="PF00483"/>
    </source>
</evidence>
<dbReference type="SUPFAM" id="SSF51161">
    <property type="entry name" value="Trimeric LpxA-like enzymes"/>
    <property type="match status" value="1"/>
</dbReference>
<dbReference type="SUPFAM" id="SSF53448">
    <property type="entry name" value="Nucleotide-diphospho-sugar transferases"/>
    <property type="match status" value="1"/>
</dbReference>
<dbReference type="InterPro" id="IPR001451">
    <property type="entry name" value="Hexapep"/>
</dbReference>
<dbReference type="InterPro" id="IPR029044">
    <property type="entry name" value="Nucleotide-diphossugar_trans"/>
</dbReference>
<sequence length="390" mass="41832">MKAVILAAGEGSRLRPLTNRRPKPMLPVGNKPLLESVVEAVSAAGVTEIVLVVGYQRERIQSYFGDGDHWNVDITYAVQEKQLGTGHALLQAEPYIDSDFITLNGDRYIESRIVEDVIDEHLETGESCLGVTRVEAPNRFGVVELDGQIITELIEKPMPKTTPSKQINAGVYAFTPEIFSAVRQTESYGEQELTTTLQTQSTIRPLRAVQCNCFWGDVSYPWDLLWLNNYVLDQQIAHDPEIPRSVDIASNTVVHDNVVVDEDVTIQPGATVSRGTSLGENVSVGSNAVVEDAVVFPDATIDPGAVIRNCIVGANATIGVNTTIEGGSADIVLDDEVHTNVMFGGLIGDNAHLGGNVTVKPGTILGESVSVDSGTVVSGQVADGTVIQRG</sequence>
<dbReference type="Pfam" id="PF14602">
    <property type="entry name" value="Hexapep_2"/>
    <property type="match status" value="1"/>
</dbReference>
<comment type="similarity">
    <text evidence="1">Belongs to the transferase hexapeptide repeat family.</text>
</comment>
<dbReference type="AlphaFoldDB" id="A0A1N7DCJ2"/>
<dbReference type="RefSeq" id="WP_076431621.1">
    <property type="nucleotide sequence ID" value="NZ_FTNO01000004.1"/>
</dbReference>
<accession>A0A1N7DCJ2</accession>
<dbReference type="EMBL" id="FTNO01000004">
    <property type="protein sequence ID" value="SIR73465.1"/>
    <property type="molecule type" value="Genomic_DNA"/>
</dbReference>